<dbReference type="EMBL" id="VTPC01007138">
    <property type="protein sequence ID" value="KAF2894318.1"/>
    <property type="molecule type" value="Genomic_DNA"/>
</dbReference>
<evidence type="ECO:0000313" key="4">
    <source>
        <dbReference type="EMBL" id="KAF2894318.1"/>
    </source>
</evidence>
<dbReference type="Pfam" id="PF00043">
    <property type="entry name" value="GST_C"/>
    <property type="match status" value="1"/>
</dbReference>
<dbReference type="InterPro" id="IPR036282">
    <property type="entry name" value="Glutathione-S-Trfase_C_sf"/>
</dbReference>
<evidence type="ECO:0000256" key="1">
    <source>
        <dbReference type="ARBA" id="ARBA00011738"/>
    </source>
</evidence>
<dbReference type="SFLD" id="SFLDG00358">
    <property type="entry name" value="Main_(cytGST)"/>
    <property type="match status" value="1"/>
</dbReference>
<dbReference type="PANTHER" id="PTHR43969">
    <property type="entry name" value="GLUTATHIONE S TRANSFERASE D10, ISOFORM A-RELATED"/>
    <property type="match status" value="1"/>
</dbReference>
<dbReference type="InterPro" id="IPR004045">
    <property type="entry name" value="Glutathione_S-Trfase_N"/>
</dbReference>
<evidence type="ECO:0000259" key="3">
    <source>
        <dbReference type="PROSITE" id="PS50405"/>
    </source>
</evidence>
<dbReference type="AlphaFoldDB" id="A0A8K0D0P2"/>
<evidence type="ECO:0000259" key="2">
    <source>
        <dbReference type="PROSITE" id="PS50404"/>
    </source>
</evidence>
<dbReference type="Gene3D" id="1.20.1050.10">
    <property type="match status" value="1"/>
</dbReference>
<dbReference type="SFLD" id="SFLDS00019">
    <property type="entry name" value="Glutathione_Transferase_(cytos"/>
    <property type="match status" value="1"/>
</dbReference>
<evidence type="ECO:0000313" key="5">
    <source>
        <dbReference type="Proteomes" id="UP000801492"/>
    </source>
</evidence>
<dbReference type="InterPro" id="IPR036249">
    <property type="entry name" value="Thioredoxin-like_sf"/>
</dbReference>
<dbReference type="OrthoDB" id="2309723at2759"/>
<gene>
    <name evidence="4" type="ORF">ILUMI_11856</name>
</gene>
<dbReference type="SUPFAM" id="SSF47616">
    <property type="entry name" value="GST C-terminal domain-like"/>
    <property type="match status" value="1"/>
</dbReference>
<dbReference type="CDD" id="cd03045">
    <property type="entry name" value="GST_N_Delta_Epsilon"/>
    <property type="match status" value="1"/>
</dbReference>
<dbReference type="GO" id="GO:0006749">
    <property type="term" value="P:glutathione metabolic process"/>
    <property type="evidence" value="ECO:0007669"/>
    <property type="project" value="TreeGrafter"/>
</dbReference>
<dbReference type="CDD" id="cd03177">
    <property type="entry name" value="GST_C_Delta_Epsilon"/>
    <property type="match status" value="1"/>
</dbReference>
<feature type="domain" description="GST N-terminal" evidence="2">
    <location>
        <begin position="1"/>
        <end position="82"/>
    </location>
</feature>
<comment type="caution">
    <text evidence="4">The sequence shown here is derived from an EMBL/GenBank/DDBJ whole genome shotgun (WGS) entry which is preliminary data.</text>
</comment>
<dbReference type="GO" id="GO:0004364">
    <property type="term" value="F:glutathione transferase activity"/>
    <property type="evidence" value="ECO:0007669"/>
    <property type="project" value="TreeGrafter"/>
</dbReference>
<dbReference type="SUPFAM" id="SSF52833">
    <property type="entry name" value="Thioredoxin-like"/>
    <property type="match status" value="1"/>
</dbReference>
<name>A0A8K0D0P2_IGNLU</name>
<protein>
    <submittedName>
        <fullName evidence="4">Uncharacterized protein</fullName>
    </submittedName>
</protein>
<dbReference type="InterPro" id="IPR040079">
    <property type="entry name" value="Glutathione_S-Trfase"/>
</dbReference>
<dbReference type="FunFam" id="3.40.30.10:FF:000034">
    <property type="entry name" value="glutathione S-transferase 1"/>
    <property type="match status" value="1"/>
</dbReference>
<dbReference type="FunFam" id="1.20.1050.10:FF:000007">
    <property type="entry name" value="Glutathione S-transferase 1-1"/>
    <property type="match status" value="1"/>
</dbReference>
<keyword evidence="5" id="KW-1185">Reference proteome</keyword>
<organism evidence="4 5">
    <name type="scientific">Ignelater luminosus</name>
    <name type="common">Cucubano</name>
    <name type="synonym">Pyrophorus luminosus</name>
    <dbReference type="NCBI Taxonomy" id="2038154"/>
    <lineage>
        <taxon>Eukaryota</taxon>
        <taxon>Metazoa</taxon>
        <taxon>Ecdysozoa</taxon>
        <taxon>Arthropoda</taxon>
        <taxon>Hexapoda</taxon>
        <taxon>Insecta</taxon>
        <taxon>Pterygota</taxon>
        <taxon>Neoptera</taxon>
        <taxon>Endopterygota</taxon>
        <taxon>Coleoptera</taxon>
        <taxon>Polyphaga</taxon>
        <taxon>Elateriformia</taxon>
        <taxon>Elateroidea</taxon>
        <taxon>Elateridae</taxon>
        <taxon>Agrypninae</taxon>
        <taxon>Pyrophorini</taxon>
        <taxon>Ignelater</taxon>
    </lineage>
</organism>
<dbReference type="InterPro" id="IPR010987">
    <property type="entry name" value="Glutathione-S-Trfase_C-like"/>
</dbReference>
<dbReference type="Proteomes" id="UP000801492">
    <property type="component" value="Unassembled WGS sequence"/>
</dbReference>
<dbReference type="PANTHER" id="PTHR43969:SF8">
    <property type="entry name" value="GLUTATHIONE S TRANSFERASE E13, ISOFORM A-RELATED"/>
    <property type="match status" value="1"/>
</dbReference>
<reference evidence="4" key="1">
    <citation type="submission" date="2019-08" db="EMBL/GenBank/DDBJ databases">
        <title>The genome of the North American firefly Photinus pyralis.</title>
        <authorList>
            <consortium name="Photinus pyralis genome working group"/>
            <person name="Fallon T.R."/>
            <person name="Sander Lower S.E."/>
            <person name="Weng J.-K."/>
        </authorList>
    </citation>
    <scope>NUCLEOTIDE SEQUENCE</scope>
    <source>
        <strain evidence="4">TRF0915ILg1</strain>
        <tissue evidence="4">Whole body</tissue>
    </source>
</reference>
<sequence length="215" mass="24166">MAPRLYMMETCPAVRSVLLTAKALGITLDLVRMDLSKGENLIPEYLKLNPQHTVPTLDDDGLVITDSHSIDSYLVEKYASGNSLYPKDPCQRAILNQRLYFDSGVLFPRMLTILKPLLQKEKDIPNEKLADVIEAYEFLEKFLEDQQWIAGNSVTLADLSLIATVTSSDVIVSIDEKKFPNIVGWIKRAKDLPYYSANEAGLDMFRNLVKGLLNA</sequence>
<dbReference type="PROSITE" id="PS50405">
    <property type="entry name" value="GST_CTER"/>
    <property type="match status" value="1"/>
</dbReference>
<proteinExistence type="predicted"/>
<comment type="subunit">
    <text evidence="1">Homodimer.</text>
</comment>
<feature type="domain" description="GST C-terminal" evidence="3">
    <location>
        <begin position="88"/>
        <end position="215"/>
    </location>
</feature>
<dbReference type="Gene3D" id="3.40.30.10">
    <property type="entry name" value="Glutaredoxin"/>
    <property type="match status" value="1"/>
</dbReference>
<dbReference type="InterPro" id="IPR004046">
    <property type="entry name" value="GST_C"/>
</dbReference>
<dbReference type="PROSITE" id="PS50404">
    <property type="entry name" value="GST_NTER"/>
    <property type="match status" value="1"/>
</dbReference>
<accession>A0A8K0D0P2</accession>
<dbReference type="Pfam" id="PF13417">
    <property type="entry name" value="GST_N_3"/>
    <property type="match status" value="1"/>
</dbReference>